<reference evidence="3" key="1">
    <citation type="submission" date="2018-02" db="EMBL/GenBank/DDBJ databases">
        <authorList>
            <person name="Holder M.E."/>
            <person name="Ajami N.J."/>
            <person name="Petrosino J.F."/>
        </authorList>
    </citation>
    <scope>NUCLEOTIDE SEQUENCE [LARGE SCALE GENOMIC DNA]</scope>
    <source>
        <strain evidence="3">CCUG 47711</strain>
    </source>
</reference>
<name>A0A2S0KMZ2_9FIRM</name>
<dbReference type="OrthoDB" id="1847263at2"/>
<keyword evidence="1" id="KW-0472">Membrane</keyword>
<gene>
    <name evidence="2" type="ORF">C5Q98_03720</name>
</gene>
<dbReference type="RefSeq" id="WP_106012371.1">
    <property type="nucleotide sequence ID" value="NZ_CP027226.1"/>
</dbReference>
<keyword evidence="1" id="KW-0812">Transmembrane</keyword>
<evidence type="ECO:0000313" key="3">
    <source>
        <dbReference type="Proteomes" id="UP000237947"/>
    </source>
</evidence>
<evidence type="ECO:0000313" key="2">
    <source>
        <dbReference type="EMBL" id="AVM42388.1"/>
    </source>
</evidence>
<keyword evidence="3" id="KW-1185">Reference proteome</keyword>
<evidence type="ECO:0000256" key="1">
    <source>
        <dbReference type="SAM" id="Phobius"/>
    </source>
</evidence>
<dbReference type="EMBL" id="CP027226">
    <property type="protein sequence ID" value="AVM42388.1"/>
    <property type="molecule type" value="Genomic_DNA"/>
</dbReference>
<dbReference type="Proteomes" id="UP000237947">
    <property type="component" value="Chromosome"/>
</dbReference>
<proteinExistence type="predicted"/>
<organism evidence="2 3">
    <name type="scientific">Fastidiosipila sanguinis</name>
    <dbReference type="NCBI Taxonomy" id="236753"/>
    <lineage>
        <taxon>Bacteria</taxon>
        <taxon>Bacillati</taxon>
        <taxon>Bacillota</taxon>
        <taxon>Clostridia</taxon>
        <taxon>Eubacteriales</taxon>
        <taxon>Oscillospiraceae</taxon>
        <taxon>Fastidiosipila</taxon>
    </lineage>
</organism>
<dbReference type="AlphaFoldDB" id="A0A2S0KMZ2"/>
<feature type="transmembrane region" description="Helical" evidence="1">
    <location>
        <begin position="27"/>
        <end position="47"/>
    </location>
</feature>
<feature type="transmembrane region" description="Helical" evidence="1">
    <location>
        <begin position="59"/>
        <end position="79"/>
    </location>
</feature>
<dbReference type="KEGG" id="fsa:C5Q98_03720"/>
<sequence length="226" mass="25635">MDYLEGMLLHSWWSDTDYETRKHKGTWVFYSFLMFLALAGTVAQLNLTGTATLTNYNGIMRVFLIVLFLLTPIICKVYFKLPFVGRLVALSALAFKYLSLFIVIISSVANLLILPESVTINSILNWGNTTVGDFLTETTARFQVSGLFIGGFIIGIISLLIGLLILAILVFYPILLLKAFNLCQYMWDMAFLYVLEKVNDKYIVNSSQDKLLNKKKITQEAKKDIQ</sequence>
<protein>
    <submittedName>
        <fullName evidence="2">Uncharacterized protein</fullName>
    </submittedName>
</protein>
<feature type="transmembrane region" description="Helical" evidence="1">
    <location>
        <begin position="144"/>
        <end position="177"/>
    </location>
</feature>
<accession>A0A2S0KMZ2</accession>
<keyword evidence="1" id="KW-1133">Transmembrane helix</keyword>